<dbReference type="Proteomes" id="UP001438707">
    <property type="component" value="Unassembled WGS sequence"/>
</dbReference>
<accession>A0AAW1SG08</accession>
<evidence type="ECO:0000313" key="5">
    <source>
        <dbReference type="Proteomes" id="UP001438707"/>
    </source>
</evidence>
<protein>
    <submittedName>
        <fullName evidence="4">Uncharacterized protein</fullName>
    </submittedName>
</protein>
<dbReference type="NCBIfam" id="TIGR01031">
    <property type="entry name" value="rpmF_bact"/>
    <property type="match status" value="1"/>
</dbReference>
<comment type="caution">
    <text evidence="4">The sequence shown here is derived from an EMBL/GenBank/DDBJ whole genome shotgun (WGS) entry which is preliminary data.</text>
</comment>
<evidence type="ECO:0000256" key="2">
    <source>
        <dbReference type="ARBA" id="ARBA00022980"/>
    </source>
</evidence>
<dbReference type="EMBL" id="JALJOS010000001">
    <property type="protein sequence ID" value="KAK9844487.1"/>
    <property type="molecule type" value="Genomic_DNA"/>
</dbReference>
<dbReference type="GO" id="GO:0015934">
    <property type="term" value="C:large ribosomal subunit"/>
    <property type="evidence" value="ECO:0007669"/>
    <property type="project" value="InterPro"/>
</dbReference>
<dbReference type="InterPro" id="IPR002677">
    <property type="entry name" value="Ribosomal_bL32"/>
</dbReference>
<keyword evidence="2" id="KW-0689">Ribosomal protein</keyword>
<evidence type="ECO:0000256" key="3">
    <source>
        <dbReference type="ARBA" id="ARBA00023274"/>
    </source>
</evidence>
<sequence length="132" mass="14956">MTTAARQGVRLLHSQAWSSAPHVNNLLLEQSWSSWVRDLQESCSALWQHGTESLWLAVPKRKVSPHRRGLRNLHNKWERVQTLSQCGVCGRVLQIHAVPKPNKQCKQDFPEYCPTLNPSRLWGAGDAAEEAP</sequence>
<proteinExistence type="inferred from homology"/>
<keyword evidence="3" id="KW-0687">Ribonucleoprotein</keyword>
<evidence type="ECO:0000313" key="4">
    <source>
        <dbReference type="EMBL" id="KAK9844487.1"/>
    </source>
</evidence>
<dbReference type="SUPFAM" id="SSF57829">
    <property type="entry name" value="Zn-binding ribosomal proteins"/>
    <property type="match status" value="1"/>
</dbReference>
<dbReference type="InterPro" id="IPR011332">
    <property type="entry name" value="Ribosomal_zn-bd"/>
</dbReference>
<dbReference type="AlphaFoldDB" id="A0AAW1SG08"/>
<organism evidence="4 5">
    <name type="scientific">Apatococcus lobatus</name>
    <dbReference type="NCBI Taxonomy" id="904363"/>
    <lineage>
        <taxon>Eukaryota</taxon>
        <taxon>Viridiplantae</taxon>
        <taxon>Chlorophyta</taxon>
        <taxon>core chlorophytes</taxon>
        <taxon>Trebouxiophyceae</taxon>
        <taxon>Chlorellales</taxon>
        <taxon>Chlorellaceae</taxon>
        <taxon>Apatococcus</taxon>
    </lineage>
</organism>
<evidence type="ECO:0000256" key="1">
    <source>
        <dbReference type="ARBA" id="ARBA00008560"/>
    </source>
</evidence>
<dbReference type="GO" id="GO:0006412">
    <property type="term" value="P:translation"/>
    <property type="evidence" value="ECO:0007669"/>
    <property type="project" value="InterPro"/>
</dbReference>
<dbReference type="Pfam" id="PF01783">
    <property type="entry name" value="Ribosomal_L32p"/>
    <property type="match status" value="1"/>
</dbReference>
<reference evidence="4 5" key="1">
    <citation type="journal article" date="2024" name="Nat. Commun.">
        <title>Phylogenomics reveals the evolutionary origins of lichenization in chlorophyte algae.</title>
        <authorList>
            <person name="Puginier C."/>
            <person name="Libourel C."/>
            <person name="Otte J."/>
            <person name="Skaloud P."/>
            <person name="Haon M."/>
            <person name="Grisel S."/>
            <person name="Petersen M."/>
            <person name="Berrin J.G."/>
            <person name="Delaux P.M."/>
            <person name="Dal Grande F."/>
            <person name="Keller J."/>
        </authorList>
    </citation>
    <scope>NUCLEOTIDE SEQUENCE [LARGE SCALE GENOMIC DNA]</scope>
    <source>
        <strain evidence="4 5">SAG 2145</strain>
    </source>
</reference>
<dbReference type="GO" id="GO:0003735">
    <property type="term" value="F:structural constituent of ribosome"/>
    <property type="evidence" value="ECO:0007669"/>
    <property type="project" value="InterPro"/>
</dbReference>
<comment type="similarity">
    <text evidence="1">Belongs to the bacterial ribosomal protein bL32 family.</text>
</comment>
<keyword evidence="5" id="KW-1185">Reference proteome</keyword>
<name>A0AAW1SG08_9CHLO</name>
<gene>
    <name evidence="4" type="ORF">WJX74_003098</name>
</gene>